<dbReference type="STRING" id="1737425.GCA_900049755_01434"/>
<evidence type="ECO:0000313" key="2">
    <source>
        <dbReference type="EMBL" id="AWT27187.1"/>
    </source>
</evidence>
<keyword evidence="1" id="KW-0812">Transmembrane</keyword>
<dbReference type="KEGG" id="cpre:Csp1_24390"/>
<organism evidence="2 3">
    <name type="scientific">Corynebacterium provencense</name>
    <dbReference type="NCBI Taxonomy" id="1737425"/>
    <lineage>
        <taxon>Bacteria</taxon>
        <taxon>Bacillati</taxon>
        <taxon>Actinomycetota</taxon>
        <taxon>Actinomycetes</taxon>
        <taxon>Mycobacteriales</taxon>
        <taxon>Corynebacteriaceae</taxon>
        <taxon>Corynebacterium</taxon>
    </lineage>
</organism>
<accession>A0A2Z3YYM1</accession>
<proteinExistence type="predicted"/>
<gene>
    <name evidence="2" type="ORF">Csp1_24390</name>
</gene>
<feature type="transmembrane region" description="Helical" evidence="1">
    <location>
        <begin position="131"/>
        <end position="150"/>
    </location>
</feature>
<evidence type="ECO:0000313" key="3">
    <source>
        <dbReference type="Proteomes" id="UP000247696"/>
    </source>
</evidence>
<dbReference type="AlphaFoldDB" id="A0A2Z3YYM1"/>
<keyword evidence="1" id="KW-1133">Transmembrane helix</keyword>
<feature type="transmembrane region" description="Helical" evidence="1">
    <location>
        <begin position="77"/>
        <end position="95"/>
    </location>
</feature>
<evidence type="ECO:0000256" key="1">
    <source>
        <dbReference type="SAM" id="Phobius"/>
    </source>
</evidence>
<dbReference type="Proteomes" id="UP000247696">
    <property type="component" value="Chromosome"/>
</dbReference>
<reference evidence="3" key="1">
    <citation type="submission" date="2017-11" db="EMBL/GenBank/DDBJ databases">
        <title>Otitis media/interna in a cat caused by the recently described species Corynebacterium provencense.</title>
        <authorList>
            <person name="Kittl S."/>
            <person name="Brodard I."/>
            <person name="Rychener L."/>
            <person name="Jores J."/>
            <person name="Roosje P."/>
            <person name="Gobeli Brawand S."/>
        </authorList>
    </citation>
    <scope>NUCLEOTIDE SEQUENCE [LARGE SCALE GENOMIC DNA]</scope>
    <source>
        <strain evidence="3">17KM38</strain>
    </source>
</reference>
<protein>
    <submittedName>
        <fullName evidence="2">Uncharacterized protein</fullName>
    </submittedName>
</protein>
<name>A0A2Z3YYM1_9CORY</name>
<sequence>MMTEWRRHREKRPAGEFLAALGDSGVPEVDPGRRPAAVSLGIAFLLLRALSGVLWLIDLVTNWDTVVSMDPNGKWGALAFAVLHIGWTVLLLALVRSLWRGSDVTRLVVLSWTTVNIIVFAVGYFARGQQIVLSTSLLALPLDILVLLALSGRDARAWTRARTELRHRARGKRRATLS</sequence>
<dbReference type="EMBL" id="CP024988">
    <property type="protein sequence ID" value="AWT27187.1"/>
    <property type="molecule type" value="Genomic_DNA"/>
</dbReference>
<keyword evidence="3" id="KW-1185">Reference proteome</keyword>
<feature type="transmembrane region" description="Helical" evidence="1">
    <location>
        <begin position="37"/>
        <end position="57"/>
    </location>
</feature>
<keyword evidence="1" id="KW-0472">Membrane</keyword>
<feature type="transmembrane region" description="Helical" evidence="1">
    <location>
        <begin position="107"/>
        <end position="125"/>
    </location>
</feature>